<evidence type="ECO:0000256" key="1">
    <source>
        <dbReference type="ARBA" id="ARBA00001933"/>
    </source>
</evidence>
<dbReference type="GO" id="GO:0006567">
    <property type="term" value="P:L-threonine catabolic process"/>
    <property type="evidence" value="ECO:0007669"/>
    <property type="project" value="TreeGrafter"/>
</dbReference>
<evidence type="ECO:0000313" key="6">
    <source>
        <dbReference type="Proteomes" id="UP000549616"/>
    </source>
</evidence>
<keyword evidence="2" id="KW-0663">Pyridoxal phosphate</keyword>
<dbReference type="AlphaFoldDB" id="A0A853B0G3"/>
<dbReference type="NCBIfam" id="NF006094">
    <property type="entry name" value="PRK08246.1"/>
    <property type="match status" value="1"/>
</dbReference>
<dbReference type="GO" id="GO:0030170">
    <property type="term" value="F:pyridoxal phosphate binding"/>
    <property type="evidence" value="ECO:0007669"/>
    <property type="project" value="InterPro"/>
</dbReference>
<dbReference type="EMBL" id="JACCFK010000001">
    <property type="protein sequence ID" value="NYI88399.1"/>
    <property type="molecule type" value="Genomic_DNA"/>
</dbReference>
<keyword evidence="3 5" id="KW-0456">Lyase</keyword>
<evidence type="ECO:0000256" key="2">
    <source>
        <dbReference type="ARBA" id="ARBA00022898"/>
    </source>
</evidence>
<evidence type="ECO:0000256" key="3">
    <source>
        <dbReference type="ARBA" id="ARBA00023239"/>
    </source>
</evidence>
<name>A0A853B0G3_9PSEU</name>
<dbReference type="PROSITE" id="PS00165">
    <property type="entry name" value="DEHYDRATASE_SER_THR"/>
    <property type="match status" value="1"/>
</dbReference>
<dbReference type="RefSeq" id="WP_179772639.1">
    <property type="nucleotide sequence ID" value="NZ_JACCFK010000001.1"/>
</dbReference>
<proteinExistence type="predicted"/>
<feature type="domain" description="Tryptophan synthase beta chain-like PALP" evidence="4">
    <location>
        <begin position="16"/>
        <end position="292"/>
    </location>
</feature>
<dbReference type="SUPFAM" id="SSF53686">
    <property type="entry name" value="Tryptophan synthase beta subunit-like PLP-dependent enzymes"/>
    <property type="match status" value="1"/>
</dbReference>
<protein>
    <submittedName>
        <fullName evidence="5">Threonine dehydratase</fullName>
        <ecNumber evidence="5">4.3.1.19</ecNumber>
    </submittedName>
</protein>
<comment type="cofactor">
    <cofactor evidence="1">
        <name>pyridoxal 5'-phosphate</name>
        <dbReference type="ChEBI" id="CHEBI:597326"/>
    </cofactor>
</comment>
<reference evidence="5 6" key="1">
    <citation type="submission" date="2020-07" db="EMBL/GenBank/DDBJ databases">
        <title>Sequencing the genomes of 1000 actinobacteria strains.</title>
        <authorList>
            <person name="Klenk H.-P."/>
        </authorList>
    </citation>
    <scope>NUCLEOTIDE SEQUENCE [LARGE SCALE GENOMIC DNA]</scope>
    <source>
        <strain evidence="5 6">DSM 104006</strain>
    </source>
</reference>
<dbReference type="Proteomes" id="UP000549616">
    <property type="component" value="Unassembled WGS sequence"/>
</dbReference>
<evidence type="ECO:0000313" key="5">
    <source>
        <dbReference type="EMBL" id="NYI88399.1"/>
    </source>
</evidence>
<dbReference type="GO" id="GO:0004794">
    <property type="term" value="F:threonine deaminase activity"/>
    <property type="evidence" value="ECO:0007669"/>
    <property type="project" value="UniProtKB-EC"/>
</dbReference>
<dbReference type="InterPro" id="IPR000634">
    <property type="entry name" value="Ser/Thr_deHydtase_PyrdxlP-BS"/>
</dbReference>
<accession>A0A853B0G3</accession>
<dbReference type="GO" id="GO:0006565">
    <property type="term" value="P:L-serine catabolic process"/>
    <property type="evidence" value="ECO:0007669"/>
    <property type="project" value="TreeGrafter"/>
</dbReference>
<keyword evidence="6" id="KW-1185">Reference proteome</keyword>
<evidence type="ECO:0000259" key="4">
    <source>
        <dbReference type="Pfam" id="PF00291"/>
    </source>
</evidence>
<dbReference type="Pfam" id="PF00291">
    <property type="entry name" value="PALP"/>
    <property type="match status" value="1"/>
</dbReference>
<dbReference type="InterPro" id="IPR050147">
    <property type="entry name" value="Ser/Thr_Dehydratase"/>
</dbReference>
<organism evidence="5 6">
    <name type="scientific">Amycolatopsis endophytica</name>
    <dbReference type="NCBI Taxonomy" id="860233"/>
    <lineage>
        <taxon>Bacteria</taxon>
        <taxon>Bacillati</taxon>
        <taxon>Actinomycetota</taxon>
        <taxon>Actinomycetes</taxon>
        <taxon>Pseudonocardiales</taxon>
        <taxon>Pseudonocardiaceae</taxon>
        <taxon>Amycolatopsis</taxon>
    </lineage>
</organism>
<dbReference type="Gene3D" id="3.40.50.1100">
    <property type="match status" value="2"/>
</dbReference>
<dbReference type="PANTHER" id="PTHR48078">
    <property type="entry name" value="THREONINE DEHYDRATASE, MITOCHONDRIAL-RELATED"/>
    <property type="match status" value="1"/>
</dbReference>
<gene>
    <name evidence="5" type="ORF">HNR02_001722</name>
</gene>
<dbReference type="GO" id="GO:0003941">
    <property type="term" value="F:L-serine ammonia-lyase activity"/>
    <property type="evidence" value="ECO:0007669"/>
    <property type="project" value="TreeGrafter"/>
</dbReference>
<dbReference type="GO" id="GO:0009097">
    <property type="term" value="P:isoleucine biosynthetic process"/>
    <property type="evidence" value="ECO:0007669"/>
    <property type="project" value="TreeGrafter"/>
</dbReference>
<dbReference type="PANTHER" id="PTHR48078:SF6">
    <property type="entry name" value="L-THREONINE DEHYDRATASE CATABOLIC TDCB"/>
    <property type="match status" value="1"/>
</dbReference>
<sequence length="299" mass="30206">MTTTVVPDVTAAADRIRPHVRHTPLLRAEVDGRPLVLKLEHLQRTGSFKLRGALNALLAGERPGQVVTASGGNHGIGVATAAAILGLPATIVVPETVPEGKARRIEAAGARLVRAGTRYAEAAAAAHELAEAPGARYVEAYNDPVVVAGQGTVAAEIVADAPDVDSIAVAVGGGGLAAGVALGSGGRLTVAVEPEGCSCLHQALAAGRPVDARVDSVAASALGATRVGEVPFAVLSGPSVVSRVVGEDEIVAARDRLWDEFRLAVEPAAAVPFAAWLAGQVPGEVPCVLLCGANADWTP</sequence>
<comment type="caution">
    <text evidence="5">The sequence shown here is derived from an EMBL/GenBank/DDBJ whole genome shotgun (WGS) entry which is preliminary data.</text>
</comment>
<dbReference type="InterPro" id="IPR001926">
    <property type="entry name" value="TrpB-like_PALP"/>
</dbReference>
<dbReference type="EC" id="4.3.1.19" evidence="5"/>
<dbReference type="InterPro" id="IPR036052">
    <property type="entry name" value="TrpB-like_PALP_sf"/>
</dbReference>